<organism evidence="3 5">
    <name type="scientific">Cucumis melo var. makuwa</name>
    <name type="common">Oriental melon</name>
    <dbReference type="NCBI Taxonomy" id="1194695"/>
    <lineage>
        <taxon>Eukaryota</taxon>
        <taxon>Viridiplantae</taxon>
        <taxon>Streptophyta</taxon>
        <taxon>Embryophyta</taxon>
        <taxon>Tracheophyta</taxon>
        <taxon>Spermatophyta</taxon>
        <taxon>Magnoliopsida</taxon>
        <taxon>eudicotyledons</taxon>
        <taxon>Gunneridae</taxon>
        <taxon>Pentapetalae</taxon>
        <taxon>rosids</taxon>
        <taxon>fabids</taxon>
        <taxon>Cucurbitales</taxon>
        <taxon>Cucurbitaceae</taxon>
        <taxon>Benincaseae</taxon>
        <taxon>Cucumis</taxon>
    </lineage>
</organism>
<dbReference type="EMBL" id="SSTE01019034">
    <property type="protein sequence ID" value="KAA0037147.1"/>
    <property type="molecule type" value="Genomic_DNA"/>
</dbReference>
<name>A0A5D3CRW0_CUCMM</name>
<reference evidence="4 5" key="1">
    <citation type="submission" date="2019-08" db="EMBL/GenBank/DDBJ databases">
        <title>Draft genome sequences of two oriental melons (Cucumis melo L. var makuwa).</title>
        <authorList>
            <person name="Kwon S.-Y."/>
        </authorList>
    </citation>
    <scope>NUCLEOTIDE SEQUENCE [LARGE SCALE GENOMIC DNA]</scope>
    <source>
        <strain evidence="5">cv. Chang Bougi</strain>
        <strain evidence="4">cv. SW 3</strain>
        <tissue evidence="3">Leaf</tissue>
    </source>
</reference>
<evidence type="ECO:0000313" key="2">
    <source>
        <dbReference type="EMBL" id="KAA0037147.1"/>
    </source>
</evidence>
<dbReference type="Proteomes" id="UP000321393">
    <property type="component" value="Unassembled WGS sequence"/>
</dbReference>
<keyword evidence="3" id="KW-0675">Receptor</keyword>
<dbReference type="EMBL" id="SSTD01009720">
    <property type="protein sequence ID" value="TYK13928.1"/>
    <property type="molecule type" value="Genomic_DNA"/>
</dbReference>
<proteinExistence type="predicted"/>
<accession>A0A5D3CRW0</accession>
<dbReference type="AlphaFoldDB" id="A0A5D3CRW0"/>
<feature type="region of interest" description="Disordered" evidence="1">
    <location>
        <begin position="45"/>
        <end position="79"/>
    </location>
</feature>
<dbReference type="InterPro" id="IPR032675">
    <property type="entry name" value="LRR_dom_sf"/>
</dbReference>
<evidence type="ECO:0000313" key="5">
    <source>
        <dbReference type="Proteomes" id="UP000321947"/>
    </source>
</evidence>
<evidence type="ECO:0000313" key="4">
    <source>
        <dbReference type="Proteomes" id="UP000321393"/>
    </source>
</evidence>
<protein>
    <submittedName>
        <fullName evidence="3">Receptor-like protein 12</fullName>
    </submittedName>
</protein>
<evidence type="ECO:0000256" key="1">
    <source>
        <dbReference type="SAM" id="MobiDB-lite"/>
    </source>
</evidence>
<sequence length="150" mass="16045">MLSHNNLFGEILRESHLSTFNEASSYDDNQYLCGDPLPTKCAIENSSEPQLKALGKRGNPNSSSSSSSQENPKETLISNPIQPATAVNLLCLVVTVNRCVQSSLSQPTISVNASDRAPSVKSTDIRQSIVANAQASLHLSLHQAISAARL</sequence>
<dbReference type="Proteomes" id="UP000321947">
    <property type="component" value="Unassembled WGS sequence"/>
</dbReference>
<gene>
    <name evidence="3" type="ORF">E5676_scaffold832G001270</name>
    <name evidence="2" type="ORF">E6C27_scaffold379G00550</name>
</gene>
<comment type="caution">
    <text evidence="3">The sequence shown here is derived from an EMBL/GenBank/DDBJ whole genome shotgun (WGS) entry which is preliminary data.</text>
</comment>
<evidence type="ECO:0000313" key="3">
    <source>
        <dbReference type="EMBL" id="TYK13928.1"/>
    </source>
</evidence>
<dbReference type="Gene3D" id="3.80.10.10">
    <property type="entry name" value="Ribonuclease Inhibitor"/>
    <property type="match status" value="1"/>
</dbReference>